<keyword evidence="4" id="KW-1185">Reference proteome</keyword>
<dbReference type="GO" id="GO:0071218">
    <property type="term" value="P:cellular response to misfolded protein"/>
    <property type="evidence" value="ECO:0007669"/>
    <property type="project" value="TreeGrafter"/>
</dbReference>
<dbReference type="GO" id="GO:0030544">
    <property type="term" value="F:Hsp70 protein binding"/>
    <property type="evidence" value="ECO:0007669"/>
    <property type="project" value="TreeGrafter"/>
</dbReference>
<feature type="domain" description="J" evidence="2">
    <location>
        <begin position="98"/>
        <end position="162"/>
    </location>
</feature>
<evidence type="ECO:0000256" key="1">
    <source>
        <dbReference type="SAM" id="MobiDB-lite"/>
    </source>
</evidence>
<name>A0A3P7LGH6_DIBLA</name>
<evidence type="ECO:0000259" key="2">
    <source>
        <dbReference type="PROSITE" id="PS50076"/>
    </source>
</evidence>
<dbReference type="Gene3D" id="1.10.287.110">
    <property type="entry name" value="DnaJ domain"/>
    <property type="match status" value="1"/>
</dbReference>
<dbReference type="SUPFAM" id="SSF46565">
    <property type="entry name" value="Chaperone J-domain"/>
    <property type="match status" value="1"/>
</dbReference>
<dbReference type="InterPro" id="IPR036869">
    <property type="entry name" value="J_dom_sf"/>
</dbReference>
<dbReference type="InterPro" id="IPR018253">
    <property type="entry name" value="DnaJ_domain_CS"/>
</dbReference>
<gene>
    <name evidence="3" type="ORF">DILT_LOCUS11836</name>
</gene>
<dbReference type="Pfam" id="PF00226">
    <property type="entry name" value="DnaJ"/>
    <property type="match status" value="1"/>
</dbReference>
<dbReference type="PANTHER" id="PTHR43908:SF3">
    <property type="entry name" value="AT29763P-RELATED"/>
    <property type="match status" value="1"/>
</dbReference>
<dbReference type="PANTHER" id="PTHR43908">
    <property type="entry name" value="AT29763P-RELATED"/>
    <property type="match status" value="1"/>
</dbReference>
<dbReference type="CDD" id="cd06257">
    <property type="entry name" value="DnaJ"/>
    <property type="match status" value="1"/>
</dbReference>
<evidence type="ECO:0000313" key="4">
    <source>
        <dbReference type="Proteomes" id="UP000281553"/>
    </source>
</evidence>
<dbReference type="AlphaFoldDB" id="A0A3P7LGH6"/>
<organism evidence="3 4">
    <name type="scientific">Dibothriocephalus latus</name>
    <name type="common">Fish tapeworm</name>
    <name type="synonym">Diphyllobothrium latum</name>
    <dbReference type="NCBI Taxonomy" id="60516"/>
    <lineage>
        <taxon>Eukaryota</taxon>
        <taxon>Metazoa</taxon>
        <taxon>Spiralia</taxon>
        <taxon>Lophotrochozoa</taxon>
        <taxon>Platyhelminthes</taxon>
        <taxon>Cestoda</taxon>
        <taxon>Eucestoda</taxon>
        <taxon>Diphyllobothriidea</taxon>
        <taxon>Diphyllobothriidae</taxon>
        <taxon>Dibothriocephalus</taxon>
    </lineage>
</organism>
<dbReference type="EMBL" id="UYRU01064344">
    <property type="protein sequence ID" value="VDN16005.1"/>
    <property type="molecule type" value="Genomic_DNA"/>
</dbReference>
<dbReference type="InterPro" id="IPR001623">
    <property type="entry name" value="DnaJ_domain"/>
</dbReference>
<reference evidence="3 4" key="1">
    <citation type="submission" date="2018-11" db="EMBL/GenBank/DDBJ databases">
        <authorList>
            <consortium name="Pathogen Informatics"/>
        </authorList>
    </citation>
    <scope>NUCLEOTIDE SEQUENCE [LARGE SCALE GENOMIC DNA]</scope>
</reference>
<dbReference type="InterPro" id="IPR051100">
    <property type="entry name" value="DnaJ_subfamily_B/C"/>
</dbReference>
<dbReference type="PROSITE" id="PS00636">
    <property type="entry name" value="DNAJ_1"/>
    <property type="match status" value="1"/>
</dbReference>
<dbReference type="GO" id="GO:0005789">
    <property type="term" value="C:endoplasmic reticulum membrane"/>
    <property type="evidence" value="ECO:0007669"/>
    <property type="project" value="TreeGrafter"/>
</dbReference>
<feature type="compositionally biased region" description="Low complexity" evidence="1">
    <location>
        <begin position="54"/>
        <end position="72"/>
    </location>
</feature>
<dbReference type="Proteomes" id="UP000281553">
    <property type="component" value="Unassembled WGS sequence"/>
</dbReference>
<protein>
    <recommendedName>
        <fullName evidence="2">J domain-containing protein</fullName>
    </recommendedName>
</protein>
<dbReference type="PROSITE" id="PS50076">
    <property type="entry name" value="DNAJ_2"/>
    <property type="match status" value="1"/>
</dbReference>
<feature type="region of interest" description="Disordered" evidence="1">
    <location>
        <begin position="42"/>
        <end position="83"/>
    </location>
</feature>
<proteinExistence type="predicted"/>
<accession>A0A3P7LGH6</accession>
<evidence type="ECO:0000313" key="3">
    <source>
        <dbReference type="EMBL" id="VDN16005.1"/>
    </source>
</evidence>
<dbReference type="PRINTS" id="PR00625">
    <property type="entry name" value="JDOMAIN"/>
</dbReference>
<sequence length="316" mass="35449">MFANRDEALKCIRLAEKHIREGNAEAAKKFLRKAVRLDPSVTLPSFTSRQSGDSTPPRQRSPSRSRESPSSSARENSQERNFSKANVEAVRSVLSCKDLYKVLGVSKDASEDEIKRAYKGLARKFHPDKNRAPGATEAFKKIGSAFSTLTNAEKRRRYDLYGSVDEPAPSVTRQRHGDVFYQFDGHPGFDADVFNIFFNGGFPFVYRNHRAQTQHQPRESEREVRSSTCATCIIFMPSGNYFAVAISSRCCCTTSLVAISFSSSICSDQTVFLSAHNPLFIAKCHLARSLRVEYTAYVSGLRLYTTGKLRRMLCPP</sequence>
<dbReference type="OrthoDB" id="442087at2759"/>
<feature type="compositionally biased region" description="Polar residues" evidence="1">
    <location>
        <begin position="42"/>
        <end position="53"/>
    </location>
</feature>
<dbReference type="SMART" id="SM00271">
    <property type="entry name" value="DnaJ"/>
    <property type="match status" value="1"/>
</dbReference>